<dbReference type="GO" id="GO:0009295">
    <property type="term" value="C:nucleoid"/>
    <property type="evidence" value="ECO:0007669"/>
    <property type="project" value="TreeGrafter"/>
</dbReference>
<comment type="subunit">
    <text evidence="2">Homotetramer.</text>
</comment>
<dbReference type="InterPro" id="IPR012340">
    <property type="entry name" value="NA-bd_OB-fold"/>
</dbReference>
<evidence type="ECO:0000313" key="6">
    <source>
        <dbReference type="Proteomes" id="UP000248039"/>
    </source>
</evidence>
<comment type="caution">
    <text evidence="5">The sequence shown here is derived from an EMBL/GenBank/DDBJ whole genome shotgun (WGS) entry which is preliminary data.</text>
</comment>
<dbReference type="InterPro" id="IPR000424">
    <property type="entry name" value="Primosome_PriB/ssb"/>
</dbReference>
<evidence type="ECO:0000256" key="4">
    <source>
        <dbReference type="SAM" id="MobiDB-lite"/>
    </source>
</evidence>
<evidence type="ECO:0000313" key="5">
    <source>
        <dbReference type="EMBL" id="PYC71012.1"/>
    </source>
</evidence>
<gene>
    <name evidence="5" type="ORF">C7C46_27045</name>
</gene>
<evidence type="ECO:0000256" key="2">
    <source>
        <dbReference type="HAMAP-Rule" id="MF_00984"/>
    </source>
</evidence>
<dbReference type="PROSITE" id="PS50935">
    <property type="entry name" value="SSB"/>
    <property type="match status" value="1"/>
</dbReference>
<dbReference type="GO" id="GO:0006260">
    <property type="term" value="P:DNA replication"/>
    <property type="evidence" value="ECO:0007669"/>
    <property type="project" value="InterPro"/>
</dbReference>
<dbReference type="PANTHER" id="PTHR10302:SF27">
    <property type="entry name" value="SINGLE-STRANDED DNA-BINDING PROTEIN"/>
    <property type="match status" value="1"/>
</dbReference>
<evidence type="ECO:0000256" key="1">
    <source>
        <dbReference type="ARBA" id="ARBA00023125"/>
    </source>
</evidence>
<dbReference type="Proteomes" id="UP000248039">
    <property type="component" value="Unassembled WGS sequence"/>
</dbReference>
<dbReference type="OrthoDB" id="4427276at2"/>
<keyword evidence="1 2" id="KW-0238">DNA-binding</keyword>
<feature type="region of interest" description="Disordered" evidence="4">
    <location>
        <begin position="199"/>
        <end position="272"/>
    </location>
</feature>
<sequence length="272" mass="27899">MNETMVTMIGNVASPVNYAQTSSGVPTANFRLATTERRYDRARGEWVDGDTNWVTVIAWRRLATNVVSSLSKGEPVVVSGRLRVREWEDEGKRRTAVEVDARVVGHDLGRGTSAFRWAVHARGEGEPQAAGLASAGEAVPDWIARAVREYRRSKGGGEAQGALAAGELGDGSESEAAGPVLLPPGAVGVTVGAGRMAGSSSVAASGAPGEPVEGAAAPKRRAPAARGARSPADSTAGPVAGPSESSVEGGVGVERRPVEPFPEEVVGAVLTG</sequence>
<dbReference type="SUPFAM" id="SSF50249">
    <property type="entry name" value="Nucleic acid-binding proteins"/>
    <property type="match status" value="1"/>
</dbReference>
<dbReference type="Gene3D" id="2.40.50.140">
    <property type="entry name" value="Nucleic acid-binding proteins"/>
    <property type="match status" value="1"/>
</dbReference>
<dbReference type="EMBL" id="PYBW01000114">
    <property type="protein sequence ID" value="PYC71012.1"/>
    <property type="molecule type" value="Genomic_DNA"/>
</dbReference>
<dbReference type="InterPro" id="IPR011344">
    <property type="entry name" value="ssDNA-bd"/>
</dbReference>
<comment type="caution">
    <text evidence="2">Lacks conserved residue(s) required for the propagation of feature annotation.</text>
</comment>
<dbReference type="NCBIfam" id="TIGR00621">
    <property type="entry name" value="ssb"/>
    <property type="match status" value="1"/>
</dbReference>
<dbReference type="CDD" id="cd04496">
    <property type="entry name" value="SSB_OBF"/>
    <property type="match status" value="1"/>
</dbReference>
<dbReference type="GO" id="GO:0003697">
    <property type="term" value="F:single-stranded DNA binding"/>
    <property type="evidence" value="ECO:0007669"/>
    <property type="project" value="UniProtKB-UniRule"/>
</dbReference>
<accession>A0A2V4NJ73</accession>
<feature type="compositionally biased region" description="Low complexity" evidence="4">
    <location>
        <begin position="263"/>
        <end position="272"/>
    </location>
</feature>
<protein>
    <recommendedName>
        <fullName evidence="2 3">Single-stranded DNA-binding protein</fullName>
        <shortName evidence="2">SSB</shortName>
    </recommendedName>
</protein>
<evidence type="ECO:0000256" key="3">
    <source>
        <dbReference type="RuleBase" id="RU000524"/>
    </source>
</evidence>
<dbReference type="Pfam" id="PF00436">
    <property type="entry name" value="SSB"/>
    <property type="match status" value="1"/>
</dbReference>
<feature type="compositionally biased region" description="Low complexity" evidence="4">
    <location>
        <begin position="199"/>
        <end position="217"/>
    </location>
</feature>
<feature type="region of interest" description="Disordered" evidence="4">
    <location>
        <begin position="154"/>
        <end position="180"/>
    </location>
</feature>
<dbReference type="PANTHER" id="PTHR10302">
    <property type="entry name" value="SINGLE-STRANDED DNA-BINDING PROTEIN"/>
    <property type="match status" value="1"/>
</dbReference>
<name>A0A2V4NJ73_9ACTN</name>
<reference evidence="5 6" key="1">
    <citation type="submission" date="2018-03" db="EMBL/GenBank/DDBJ databases">
        <title>Bioinformatic expansion and discovery of thiopeptide antibiotics.</title>
        <authorList>
            <person name="Schwalen C.J."/>
            <person name="Hudson G.A."/>
            <person name="Mitchell D.A."/>
        </authorList>
    </citation>
    <scope>NUCLEOTIDE SEQUENCE [LARGE SCALE GENOMIC DNA]</scope>
    <source>
        <strain evidence="5 6">ATCC 21389</strain>
    </source>
</reference>
<dbReference type="HAMAP" id="MF_00984">
    <property type="entry name" value="SSB"/>
    <property type="match status" value="1"/>
</dbReference>
<dbReference type="AlphaFoldDB" id="A0A2V4NJ73"/>
<keyword evidence="6" id="KW-1185">Reference proteome</keyword>
<organism evidence="5 6">
    <name type="scientific">Streptomyces tateyamensis</name>
    <dbReference type="NCBI Taxonomy" id="565073"/>
    <lineage>
        <taxon>Bacteria</taxon>
        <taxon>Bacillati</taxon>
        <taxon>Actinomycetota</taxon>
        <taxon>Actinomycetes</taxon>
        <taxon>Kitasatosporales</taxon>
        <taxon>Streptomycetaceae</taxon>
        <taxon>Streptomyces</taxon>
    </lineage>
</organism>
<proteinExistence type="inferred from homology"/>